<proteinExistence type="inferred from homology"/>
<dbReference type="Proteomes" id="UP000631114">
    <property type="component" value="Unassembled WGS sequence"/>
</dbReference>
<dbReference type="OrthoDB" id="185373at2759"/>
<reference evidence="4 5" key="1">
    <citation type="submission" date="2020-10" db="EMBL/GenBank/DDBJ databases">
        <title>The Coptis chinensis genome and diversification of protoberbering-type alkaloids.</title>
        <authorList>
            <person name="Wang B."/>
            <person name="Shu S."/>
            <person name="Song C."/>
            <person name="Liu Y."/>
        </authorList>
    </citation>
    <scope>NUCLEOTIDE SEQUENCE [LARGE SCALE GENOMIC DNA]</scope>
    <source>
        <strain evidence="4">HL-2020</strain>
        <tissue evidence="4">Leaf</tissue>
    </source>
</reference>
<evidence type="ECO:0000256" key="3">
    <source>
        <dbReference type="PROSITE-ProRule" id="PRU00708"/>
    </source>
</evidence>
<dbReference type="PANTHER" id="PTHR47941">
    <property type="entry name" value="PENTATRICOPEPTIDE REPEAT-CONTAINING PROTEIN 3, MITOCHONDRIAL"/>
    <property type="match status" value="1"/>
</dbReference>
<dbReference type="Pfam" id="PF13041">
    <property type="entry name" value="PPR_2"/>
    <property type="match status" value="1"/>
</dbReference>
<dbReference type="InterPro" id="IPR002885">
    <property type="entry name" value="PPR_rpt"/>
</dbReference>
<organism evidence="4 5">
    <name type="scientific">Coptis chinensis</name>
    <dbReference type="NCBI Taxonomy" id="261450"/>
    <lineage>
        <taxon>Eukaryota</taxon>
        <taxon>Viridiplantae</taxon>
        <taxon>Streptophyta</taxon>
        <taxon>Embryophyta</taxon>
        <taxon>Tracheophyta</taxon>
        <taxon>Spermatophyta</taxon>
        <taxon>Magnoliopsida</taxon>
        <taxon>Ranunculales</taxon>
        <taxon>Ranunculaceae</taxon>
        <taxon>Coptidoideae</taxon>
        <taxon>Coptis</taxon>
    </lineage>
</organism>
<dbReference type="NCBIfam" id="TIGR00756">
    <property type="entry name" value="PPR"/>
    <property type="match status" value="5"/>
</dbReference>
<protein>
    <recommendedName>
        <fullName evidence="6">Pentatricopeptide repeat-containing protein</fullName>
    </recommendedName>
</protein>
<feature type="repeat" description="PPR" evidence="3">
    <location>
        <begin position="212"/>
        <end position="246"/>
    </location>
</feature>
<dbReference type="Pfam" id="PF13812">
    <property type="entry name" value="PPR_3"/>
    <property type="match status" value="1"/>
</dbReference>
<feature type="repeat" description="PPR" evidence="3">
    <location>
        <begin position="317"/>
        <end position="351"/>
    </location>
</feature>
<dbReference type="AlphaFoldDB" id="A0A835HBB3"/>
<dbReference type="EMBL" id="JADFTS010000008">
    <property type="protein sequence ID" value="KAF9595023.1"/>
    <property type="molecule type" value="Genomic_DNA"/>
</dbReference>
<comment type="caution">
    <text evidence="4">The sequence shown here is derived from an EMBL/GenBank/DDBJ whole genome shotgun (WGS) entry which is preliminary data.</text>
</comment>
<dbReference type="Pfam" id="PF12854">
    <property type="entry name" value="PPR_1"/>
    <property type="match status" value="1"/>
</dbReference>
<keyword evidence="2" id="KW-0677">Repeat</keyword>
<sequence length="385" mass="44047">MKLLRKHLVTIYPVLIDRRIITRSNCTVSRLNHKDWLSPNEVLEIFKRLSDSESVINVLEKYSQRKDYNPSEALYTVVVQKLSRGKKYNAIDDVLKRIKNEKTCMLSDDFFYGVIRIYGNAGYINRATEMLFSMREYNCWPTIRTFNCVLNILVSAKQFDIIHQVYLGAPRLGLEIDTCCLNILIKGLCESDRLDAAFALLDEFPKLHCEPNVRTYSTLMNFLCKHSRVDEAFELCERMEQAGVDPDTITFNTLISGLCKQGRVAEGVELLDKMRLKGCEPNPGSYQAVLYGLLDSKKFLEAKCLMDKMISMGVLPSFSSYKLVIHGLCNENLLGDVDLVLEKMLRQGFVPRMGMWKKILESMFSEQIISTSVSQCQFSELAKGV</sequence>
<dbReference type="Gene3D" id="1.25.40.10">
    <property type="entry name" value="Tetratricopeptide repeat domain"/>
    <property type="match status" value="3"/>
</dbReference>
<evidence type="ECO:0000313" key="5">
    <source>
        <dbReference type="Proteomes" id="UP000631114"/>
    </source>
</evidence>
<dbReference type="Pfam" id="PF01535">
    <property type="entry name" value="PPR"/>
    <property type="match status" value="2"/>
</dbReference>
<feature type="repeat" description="PPR" evidence="3">
    <location>
        <begin position="282"/>
        <end position="316"/>
    </location>
</feature>
<dbReference type="PROSITE" id="PS51375">
    <property type="entry name" value="PPR"/>
    <property type="match status" value="5"/>
</dbReference>
<comment type="similarity">
    <text evidence="1">Belongs to the PPR family. P subfamily.</text>
</comment>
<accession>A0A835HBB3</accession>
<evidence type="ECO:0000256" key="1">
    <source>
        <dbReference type="ARBA" id="ARBA00007626"/>
    </source>
</evidence>
<dbReference type="InterPro" id="IPR011990">
    <property type="entry name" value="TPR-like_helical_dom_sf"/>
</dbReference>
<name>A0A835HBB3_9MAGN</name>
<feature type="repeat" description="PPR" evidence="3">
    <location>
        <begin position="247"/>
        <end position="281"/>
    </location>
</feature>
<gene>
    <name evidence="4" type="ORF">IFM89_036041</name>
</gene>
<evidence type="ECO:0000256" key="2">
    <source>
        <dbReference type="ARBA" id="ARBA00022737"/>
    </source>
</evidence>
<evidence type="ECO:0008006" key="6">
    <source>
        <dbReference type="Google" id="ProtNLM"/>
    </source>
</evidence>
<feature type="repeat" description="PPR" evidence="3">
    <location>
        <begin position="177"/>
        <end position="211"/>
    </location>
</feature>
<evidence type="ECO:0000313" key="4">
    <source>
        <dbReference type="EMBL" id="KAF9595023.1"/>
    </source>
</evidence>
<keyword evidence="5" id="KW-1185">Reference proteome</keyword>